<evidence type="ECO:0000313" key="2">
    <source>
        <dbReference type="Proteomes" id="UP000886998"/>
    </source>
</evidence>
<sequence length="132" mass="15261">MIGSKIIRSQHVADIFCGGYNLLARLQLLLEFTQHMLFKFLCPRPLGVPCVMHPLNKRTGFYRTLMQVFEGFSVWHASRRKSFPVQSLGLQGIPIRNAVNEMDIDHFMIRVAGNPCSHQKRKHDECRQPELL</sequence>
<name>A0A8X7CQ66_9ARAC</name>
<evidence type="ECO:0000313" key="1">
    <source>
        <dbReference type="EMBL" id="GFY74105.1"/>
    </source>
</evidence>
<keyword evidence="2" id="KW-1185">Reference proteome</keyword>
<dbReference type="Proteomes" id="UP000886998">
    <property type="component" value="Unassembled WGS sequence"/>
</dbReference>
<protein>
    <submittedName>
        <fullName evidence="1">Uncharacterized protein</fullName>
    </submittedName>
</protein>
<dbReference type="OrthoDB" id="6471243at2759"/>
<proteinExistence type="predicted"/>
<comment type="caution">
    <text evidence="1">The sequence shown here is derived from an EMBL/GenBank/DDBJ whole genome shotgun (WGS) entry which is preliminary data.</text>
</comment>
<accession>A0A8X7CQ66</accession>
<organism evidence="1 2">
    <name type="scientific">Trichonephila inaurata madagascariensis</name>
    <dbReference type="NCBI Taxonomy" id="2747483"/>
    <lineage>
        <taxon>Eukaryota</taxon>
        <taxon>Metazoa</taxon>
        <taxon>Ecdysozoa</taxon>
        <taxon>Arthropoda</taxon>
        <taxon>Chelicerata</taxon>
        <taxon>Arachnida</taxon>
        <taxon>Araneae</taxon>
        <taxon>Araneomorphae</taxon>
        <taxon>Entelegynae</taxon>
        <taxon>Araneoidea</taxon>
        <taxon>Nephilidae</taxon>
        <taxon>Trichonephila</taxon>
        <taxon>Trichonephila inaurata</taxon>
    </lineage>
</organism>
<reference evidence="1" key="1">
    <citation type="submission" date="2020-08" db="EMBL/GenBank/DDBJ databases">
        <title>Multicomponent nature underlies the extraordinary mechanical properties of spider dragline silk.</title>
        <authorList>
            <person name="Kono N."/>
            <person name="Nakamura H."/>
            <person name="Mori M."/>
            <person name="Yoshida Y."/>
            <person name="Ohtoshi R."/>
            <person name="Malay A.D."/>
            <person name="Moran D.A.P."/>
            <person name="Tomita M."/>
            <person name="Numata K."/>
            <person name="Arakawa K."/>
        </authorList>
    </citation>
    <scope>NUCLEOTIDE SEQUENCE</scope>
</reference>
<dbReference type="AlphaFoldDB" id="A0A8X7CQ66"/>
<dbReference type="EMBL" id="BMAV01020566">
    <property type="protein sequence ID" value="GFY74105.1"/>
    <property type="molecule type" value="Genomic_DNA"/>
</dbReference>
<gene>
    <name evidence="1" type="ORF">TNIN_403601</name>
</gene>